<dbReference type="SMART" id="SM00181">
    <property type="entry name" value="EGF"/>
    <property type="match status" value="3"/>
</dbReference>
<dbReference type="Pfam" id="PF01822">
    <property type="entry name" value="WSC"/>
    <property type="match status" value="1"/>
</dbReference>
<dbReference type="EnsemblMetazoa" id="CapteT223957">
    <property type="protein sequence ID" value="CapteP223957"/>
    <property type="gene ID" value="CapteG223957"/>
</dbReference>
<evidence type="ECO:0000256" key="2">
    <source>
        <dbReference type="ARBA" id="ARBA00022536"/>
    </source>
</evidence>
<dbReference type="OrthoDB" id="6236007at2759"/>
<reference evidence="13" key="3">
    <citation type="submission" date="2015-06" db="UniProtKB">
        <authorList>
            <consortium name="EnsemblMetazoa"/>
        </authorList>
    </citation>
    <scope>IDENTIFICATION</scope>
</reference>
<evidence type="ECO:0000256" key="9">
    <source>
        <dbReference type="SAM" id="Phobius"/>
    </source>
</evidence>
<feature type="domain" description="WSC" evidence="11">
    <location>
        <begin position="27"/>
        <end position="131"/>
    </location>
</feature>
<dbReference type="GO" id="GO:0005737">
    <property type="term" value="C:cytoplasm"/>
    <property type="evidence" value="ECO:0007669"/>
    <property type="project" value="TreeGrafter"/>
</dbReference>
<dbReference type="EMBL" id="AMQN01018619">
    <property type="status" value="NOT_ANNOTATED_CDS"/>
    <property type="molecule type" value="Genomic_DNA"/>
</dbReference>
<keyword evidence="5" id="KW-0430">Lectin</keyword>
<accession>R7V5Z9</accession>
<dbReference type="EMBL" id="AMQN01018618">
    <property type="status" value="NOT_ANNOTATED_CDS"/>
    <property type="molecule type" value="Genomic_DNA"/>
</dbReference>
<dbReference type="GO" id="GO:0030246">
    <property type="term" value="F:carbohydrate binding"/>
    <property type="evidence" value="ECO:0007669"/>
    <property type="project" value="UniProtKB-KW"/>
</dbReference>
<evidence type="ECO:0000256" key="8">
    <source>
        <dbReference type="ARBA" id="ARBA00023157"/>
    </source>
</evidence>
<dbReference type="SMART" id="SM00429">
    <property type="entry name" value="IPT"/>
    <property type="match status" value="2"/>
</dbReference>
<dbReference type="PROSITE" id="PS51212">
    <property type="entry name" value="WSC"/>
    <property type="match status" value="1"/>
</dbReference>
<evidence type="ECO:0000256" key="6">
    <source>
        <dbReference type="ARBA" id="ARBA00022989"/>
    </source>
</evidence>
<keyword evidence="14" id="KW-1185">Reference proteome</keyword>
<dbReference type="InterPro" id="IPR049883">
    <property type="entry name" value="NOTCH1_EGF-like"/>
</dbReference>
<dbReference type="Gene3D" id="2.60.40.10">
    <property type="entry name" value="Immunoglobulins"/>
    <property type="match status" value="1"/>
</dbReference>
<dbReference type="Gene3D" id="2.10.25.10">
    <property type="entry name" value="Laminin"/>
    <property type="match status" value="3"/>
</dbReference>
<dbReference type="Pfam" id="PF01833">
    <property type="entry name" value="TIG"/>
    <property type="match status" value="1"/>
</dbReference>
<dbReference type="GO" id="GO:0050772">
    <property type="term" value="P:positive regulation of axonogenesis"/>
    <property type="evidence" value="ECO:0007669"/>
    <property type="project" value="TreeGrafter"/>
</dbReference>
<evidence type="ECO:0000256" key="10">
    <source>
        <dbReference type="SAM" id="SignalP"/>
    </source>
</evidence>
<protein>
    <recommendedName>
        <fullName evidence="11">WSC domain-containing protein</fullName>
    </recommendedName>
</protein>
<keyword evidence="6 9" id="KW-1133">Transmembrane helix</keyword>
<dbReference type="GO" id="GO:0005509">
    <property type="term" value="F:calcium ion binding"/>
    <property type="evidence" value="ECO:0007669"/>
    <property type="project" value="InterPro"/>
</dbReference>
<dbReference type="InterPro" id="IPR002889">
    <property type="entry name" value="WSC_carb-bd"/>
</dbReference>
<dbReference type="InterPro" id="IPR000742">
    <property type="entry name" value="EGF"/>
</dbReference>
<name>R7V5Z9_CAPTE</name>
<evidence type="ECO:0000256" key="7">
    <source>
        <dbReference type="ARBA" id="ARBA00023136"/>
    </source>
</evidence>
<dbReference type="SUPFAM" id="SSF57196">
    <property type="entry name" value="EGF/Laminin"/>
    <property type="match status" value="3"/>
</dbReference>
<dbReference type="Proteomes" id="UP000014760">
    <property type="component" value="Unassembled WGS sequence"/>
</dbReference>
<dbReference type="SMART" id="SM00179">
    <property type="entry name" value="EGF_CA"/>
    <property type="match status" value="2"/>
</dbReference>
<evidence type="ECO:0000256" key="5">
    <source>
        <dbReference type="ARBA" id="ARBA00022734"/>
    </source>
</evidence>
<organism evidence="12">
    <name type="scientific">Capitella teleta</name>
    <name type="common">Polychaete worm</name>
    <dbReference type="NCBI Taxonomy" id="283909"/>
    <lineage>
        <taxon>Eukaryota</taxon>
        <taxon>Metazoa</taxon>
        <taxon>Spiralia</taxon>
        <taxon>Lophotrochozoa</taxon>
        <taxon>Annelida</taxon>
        <taxon>Polychaeta</taxon>
        <taxon>Sedentaria</taxon>
        <taxon>Scolecida</taxon>
        <taxon>Capitellidae</taxon>
        <taxon>Capitella</taxon>
    </lineage>
</organism>
<dbReference type="InterPro" id="IPR013783">
    <property type="entry name" value="Ig-like_fold"/>
</dbReference>
<feature type="transmembrane region" description="Helical" evidence="9">
    <location>
        <begin position="604"/>
        <end position="626"/>
    </location>
</feature>
<keyword evidence="3 9" id="KW-0812">Transmembrane</keyword>
<gene>
    <name evidence="12" type="ORF">CAPTEDRAFT_223957</name>
</gene>
<dbReference type="SUPFAM" id="SSF81296">
    <property type="entry name" value="E set domains"/>
    <property type="match status" value="1"/>
</dbReference>
<evidence type="ECO:0000313" key="12">
    <source>
        <dbReference type="EMBL" id="ELU14288.1"/>
    </source>
</evidence>
<keyword evidence="7 9" id="KW-0472">Membrane</keyword>
<keyword evidence="2" id="KW-0245">EGF-like domain</keyword>
<dbReference type="Pfam" id="PF07645">
    <property type="entry name" value="EGF_CA"/>
    <property type="match status" value="2"/>
</dbReference>
<comment type="subcellular location">
    <subcellularLocation>
        <location evidence="1">Membrane</location>
        <topology evidence="1">Single-pass type I membrane protein</topology>
    </subcellularLocation>
</comment>
<reference evidence="12 14" key="2">
    <citation type="journal article" date="2013" name="Nature">
        <title>Insights into bilaterian evolution from three spiralian genomes.</title>
        <authorList>
            <person name="Simakov O."/>
            <person name="Marletaz F."/>
            <person name="Cho S.J."/>
            <person name="Edsinger-Gonzales E."/>
            <person name="Havlak P."/>
            <person name="Hellsten U."/>
            <person name="Kuo D.H."/>
            <person name="Larsson T."/>
            <person name="Lv J."/>
            <person name="Arendt D."/>
            <person name="Savage R."/>
            <person name="Osoegawa K."/>
            <person name="de Jong P."/>
            <person name="Grimwood J."/>
            <person name="Chapman J.A."/>
            <person name="Shapiro H."/>
            <person name="Aerts A."/>
            <person name="Otillar R.P."/>
            <person name="Terry A.Y."/>
            <person name="Boore J.L."/>
            <person name="Grigoriev I.V."/>
            <person name="Lindberg D.R."/>
            <person name="Seaver E.C."/>
            <person name="Weisblat D.A."/>
            <person name="Putnam N.H."/>
            <person name="Rokhsar D.S."/>
        </authorList>
    </citation>
    <scope>NUCLEOTIDE SEQUENCE</scope>
    <source>
        <strain evidence="12 14">I ESC-2004</strain>
    </source>
</reference>
<evidence type="ECO:0000313" key="13">
    <source>
        <dbReference type="EnsemblMetazoa" id="CapteP223957"/>
    </source>
</evidence>
<reference evidence="14" key="1">
    <citation type="submission" date="2012-12" db="EMBL/GenBank/DDBJ databases">
        <authorList>
            <person name="Hellsten U."/>
            <person name="Grimwood J."/>
            <person name="Chapman J.A."/>
            <person name="Shapiro H."/>
            <person name="Aerts A."/>
            <person name="Otillar R.P."/>
            <person name="Terry A.Y."/>
            <person name="Boore J.L."/>
            <person name="Simakov O."/>
            <person name="Marletaz F."/>
            <person name="Cho S.-J."/>
            <person name="Edsinger-Gonzales E."/>
            <person name="Havlak P."/>
            <person name="Kuo D.-H."/>
            <person name="Larsson T."/>
            <person name="Lv J."/>
            <person name="Arendt D."/>
            <person name="Savage R."/>
            <person name="Osoegawa K."/>
            <person name="de Jong P."/>
            <person name="Lindberg D.R."/>
            <person name="Seaver E.C."/>
            <person name="Weisblat D.A."/>
            <person name="Putnam N.H."/>
            <person name="Grigoriev I.V."/>
            <person name="Rokhsar D.S."/>
        </authorList>
    </citation>
    <scope>NUCLEOTIDE SEQUENCE</scope>
    <source>
        <strain evidence="14">I ESC-2004</strain>
    </source>
</reference>
<evidence type="ECO:0000256" key="4">
    <source>
        <dbReference type="ARBA" id="ARBA00022729"/>
    </source>
</evidence>
<dbReference type="HOGENOM" id="CLU_463523_0_0_1"/>
<sequence length="638" mass="70225">MAVILHYFVILTGLVTICEGQKHGSFEGQYRGCYRDSSDRVLELRAYFDIFGINSNGRCIRDCGFRGFTFAGTEASRECYCSNRYDYGRYGLKSVCPSGKYKGEGDPVINDKPNCENECHCTELPCVYMNGTCIDGCGIGWKGDVCNERDCGVENGECQHQCTEDKRDEWCSCDEGFDISSNDWRECIDINECAGERGKVYNKDCHTCVNTIGSYTCKCDDGYELDSATNQTCIDIDECEGTRGVDYDQDCHRCVNTIGSYTCTCDEDYGLNPGTNTKCMPIGKTDTPERETSPSGVCVGVDVKPKQGPIAGGTKVTVVGQCVPLGLILGQVRQRSSLDPRVFETPEVDVPQSVPIYVILPPESKLHTLGSEFLYKANPVIEDLTPKALSSQGGTTMTAIGSNLDTVVNSRLNITQLSITVNSTDGTKTFDQVDYPLTPCIVQTRSLLACKTPALQLPSTEEFGNFSAEFVFGFEFDGYDEYSELREERHNISAAEFTVIKLPDVHEHHWPPYDSSANEPLTLQISWGDFQGETDVIVGGVKSDIAKRYTSSISFLPPEEDHIKKNQKSDCHASPDAHTVHVQAGNAKRIAGCLKYVPSKSTTVIIVGVTAAVICLLLVLIVACVVHKRTVLKRNRTK</sequence>
<dbReference type="InterPro" id="IPR001881">
    <property type="entry name" value="EGF-like_Ca-bd_dom"/>
</dbReference>
<evidence type="ECO:0000256" key="3">
    <source>
        <dbReference type="ARBA" id="ARBA00022692"/>
    </source>
</evidence>
<evidence type="ECO:0000313" key="14">
    <source>
        <dbReference type="Proteomes" id="UP000014760"/>
    </source>
</evidence>
<dbReference type="PANTHER" id="PTHR14789">
    <property type="entry name" value="CHONDROLECTIN VARIANT CHODLFDELTAE"/>
    <property type="match status" value="1"/>
</dbReference>
<dbReference type="InterPro" id="IPR002909">
    <property type="entry name" value="IPT_dom"/>
</dbReference>
<evidence type="ECO:0000259" key="11">
    <source>
        <dbReference type="PROSITE" id="PS51212"/>
    </source>
</evidence>
<feature type="signal peptide" evidence="10">
    <location>
        <begin position="1"/>
        <end position="20"/>
    </location>
</feature>
<evidence type="ECO:0000256" key="1">
    <source>
        <dbReference type="ARBA" id="ARBA00004479"/>
    </source>
</evidence>
<dbReference type="InterPro" id="IPR014756">
    <property type="entry name" value="Ig_E-set"/>
</dbReference>
<dbReference type="PANTHER" id="PTHR14789:SF1">
    <property type="entry name" value="CHONDROLECTIN"/>
    <property type="match status" value="1"/>
</dbReference>
<proteinExistence type="predicted"/>
<dbReference type="AlphaFoldDB" id="R7V5Z9"/>
<dbReference type="CDD" id="cd00054">
    <property type="entry name" value="EGF_CA"/>
    <property type="match status" value="2"/>
</dbReference>
<dbReference type="InterPro" id="IPR051505">
    <property type="entry name" value="C-type_lectin_domain"/>
</dbReference>
<keyword evidence="4 10" id="KW-0732">Signal</keyword>
<dbReference type="GO" id="GO:0016020">
    <property type="term" value="C:membrane"/>
    <property type="evidence" value="ECO:0007669"/>
    <property type="project" value="UniProtKB-SubCell"/>
</dbReference>
<feature type="chain" id="PRO_5008788754" description="WSC domain-containing protein" evidence="10">
    <location>
        <begin position="21"/>
        <end position="638"/>
    </location>
</feature>
<keyword evidence="8" id="KW-1015">Disulfide bond</keyword>
<dbReference type="EMBL" id="KB294629">
    <property type="protein sequence ID" value="ELU14288.1"/>
    <property type="molecule type" value="Genomic_DNA"/>
</dbReference>